<proteinExistence type="inferred from homology"/>
<name>A0ABW5FA01_9BACL</name>
<dbReference type="PIRSF" id="PIRSF000106">
    <property type="entry name" value="ME"/>
    <property type="match status" value="1"/>
</dbReference>
<gene>
    <name evidence="9" type="ORF">ACFSX3_13020</name>
</gene>
<dbReference type="Pfam" id="PF00390">
    <property type="entry name" value="malic"/>
    <property type="match status" value="1"/>
</dbReference>
<evidence type="ECO:0000259" key="8">
    <source>
        <dbReference type="SMART" id="SM01274"/>
    </source>
</evidence>
<dbReference type="PRINTS" id="PR00072">
    <property type="entry name" value="MALOXRDTASE"/>
</dbReference>
<comment type="cofactor">
    <cofactor evidence="1">
        <name>Mn(2+)</name>
        <dbReference type="ChEBI" id="CHEBI:29035"/>
    </cofactor>
</comment>
<dbReference type="InterPro" id="IPR012302">
    <property type="entry name" value="Malic_NAD-bd"/>
</dbReference>
<dbReference type="InterPro" id="IPR046346">
    <property type="entry name" value="Aminoacid_DH-like_N_sf"/>
</dbReference>
<evidence type="ECO:0000256" key="4">
    <source>
        <dbReference type="ARBA" id="ARBA00022723"/>
    </source>
</evidence>
<dbReference type="InterPro" id="IPR015884">
    <property type="entry name" value="Malic_enzyme_CS"/>
</dbReference>
<comment type="similarity">
    <text evidence="3 6">Belongs to the malic enzymes family.</text>
</comment>
<evidence type="ECO:0000256" key="2">
    <source>
        <dbReference type="ARBA" id="ARBA00001946"/>
    </source>
</evidence>
<evidence type="ECO:0000256" key="6">
    <source>
        <dbReference type="RuleBase" id="RU003427"/>
    </source>
</evidence>
<dbReference type="CDD" id="cd05311">
    <property type="entry name" value="NAD_bind_2_malic_enz"/>
    <property type="match status" value="1"/>
</dbReference>
<evidence type="ECO:0000256" key="1">
    <source>
        <dbReference type="ARBA" id="ARBA00001936"/>
    </source>
</evidence>
<dbReference type="InterPro" id="IPR045213">
    <property type="entry name" value="Malic_NAD-bd_bact_type"/>
</dbReference>
<dbReference type="PROSITE" id="PS00331">
    <property type="entry name" value="MALIC_ENZYMES"/>
    <property type="match status" value="1"/>
</dbReference>
<comment type="caution">
    <text evidence="9">The sequence shown here is derived from an EMBL/GenBank/DDBJ whole genome shotgun (WGS) entry which is preliminary data.</text>
</comment>
<dbReference type="PANTHER" id="PTHR43237">
    <property type="entry name" value="NADP-DEPENDENT MALIC ENZYME"/>
    <property type="match status" value="1"/>
</dbReference>
<dbReference type="SMART" id="SM00919">
    <property type="entry name" value="Malic_M"/>
    <property type="match status" value="1"/>
</dbReference>
<dbReference type="InterPro" id="IPR012301">
    <property type="entry name" value="Malic_N_dom"/>
</dbReference>
<evidence type="ECO:0000313" key="10">
    <source>
        <dbReference type="Proteomes" id="UP001597448"/>
    </source>
</evidence>
<accession>A0ABW5FA01</accession>
<keyword evidence="10" id="KW-1185">Reference proteome</keyword>
<dbReference type="Gene3D" id="3.40.50.10380">
    <property type="entry name" value="Malic enzyme, N-terminal domain"/>
    <property type="match status" value="1"/>
</dbReference>
<feature type="domain" description="Malic enzyme N-terminal" evidence="8">
    <location>
        <begin position="88"/>
        <end position="221"/>
    </location>
</feature>
<dbReference type="RefSeq" id="WP_209992268.1">
    <property type="nucleotide sequence ID" value="NZ_JBHSVQ010000001.1"/>
</dbReference>
<evidence type="ECO:0000313" key="9">
    <source>
        <dbReference type="EMBL" id="MFD2410802.1"/>
    </source>
</evidence>
<evidence type="ECO:0000256" key="5">
    <source>
        <dbReference type="ARBA" id="ARBA00023002"/>
    </source>
</evidence>
<dbReference type="SUPFAM" id="SSF51735">
    <property type="entry name" value="NAD(P)-binding Rossmann-fold domains"/>
    <property type="match status" value="1"/>
</dbReference>
<dbReference type="Pfam" id="PF03949">
    <property type="entry name" value="Malic_M"/>
    <property type="match status" value="1"/>
</dbReference>
<reference evidence="10" key="1">
    <citation type="journal article" date="2019" name="Int. J. Syst. Evol. Microbiol.">
        <title>The Global Catalogue of Microorganisms (GCM) 10K type strain sequencing project: providing services to taxonomists for standard genome sequencing and annotation.</title>
        <authorList>
            <consortium name="The Broad Institute Genomics Platform"/>
            <consortium name="The Broad Institute Genome Sequencing Center for Infectious Disease"/>
            <person name="Wu L."/>
            <person name="Ma J."/>
        </authorList>
    </citation>
    <scope>NUCLEOTIDE SEQUENCE [LARGE SCALE GENOMIC DNA]</scope>
    <source>
        <strain evidence="10">CCM 8725</strain>
    </source>
</reference>
<dbReference type="InterPro" id="IPR001891">
    <property type="entry name" value="Malic_OxRdtase"/>
</dbReference>
<dbReference type="InterPro" id="IPR051674">
    <property type="entry name" value="Malate_Decarboxylase"/>
</dbReference>
<dbReference type="InterPro" id="IPR037062">
    <property type="entry name" value="Malic_N_dom_sf"/>
</dbReference>
<dbReference type="InterPro" id="IPR036291">
    <property type="entry name" value="NAD(P)-bd_dom_sf"/>
</dbReference>
<comment type="cofactor">
    <cofactor evidence="2">
        <name>Mg(2+)</name>
        <dbReference type="ChEBI" id="CHEBI:18420"/>
    </cofactor>
</comment>
<protein>
    <submittedName>
        <fullName evidence="9">NAD-dependent malic enzyme</fullName>
    </submittedName>
</protein>
<evidence type="ECO:0000256" key="3">
    <source>
        <dbReference type="ARBA" id="ARBA00008785"/>
    </source>
</evidence>
<dbReference type="SMART" id="SM01274">
    <property type="entry name" value="malic"/>
    <property type="match status" value="1"/>
</dbReference>
<dbReference type="Gene3D" id="3.40.50.720">
    <property type="entry name" value="NAD(P)-binding Rossmann-like Domain"/>
    <property type="match status" value="1"/>
</dbReference>
<feature type="domain" description="Malic enzyme NAD-binding" evidence="7">
    <location>
        <begin position="233"/>
        <end position="455"/>
    </location>
</feature>
<dbReference type="SUPFAM" id="SSF53223">
    <property type="entry name" value="Aminoacid dehydrogenase-like, N-terminal domain"/>
    <property type="match status" value="1"/>
</dbReference>
<sequence>MSIATTMIIRLEIRKAEATFGDVASRLAAAGGDIVAIDVIRGGKDVTTRDLTVNVQDAANEEIISVLKNMAGIKVINVSDRTFLAHLGGKIEVTPKMPIKNREDLSLVYTPGVARVCTAIAEDPSKAYSLTMKRNTVAVVTDGTAVLGLGDIGPEAAMPVMEGKAMLFKQLADIDAFPLCLDTKVPEEIIQIVKAVAPGFGGINLEDISSPRCFEIERRLSAELDIPVFHDDQHGTAVVALAGLLNALQVVDKTIEDSRIVVVGIGAAGVSICRLLLAAGAKQIYAVDRAGILHRNEAYSNPEWSWLAEATNPENLSGGLDEAMRGADIFIGVSGPGILKVEHLKTMAPDSIVFAMANPTPEIEPDLAEPYVRVLATGRSDYPNQINNVLCFPGIFRGALDCRAKTVNLEMKLAAAQAIAAVVHPDERNEQYIIPSIFNEKVVEQVRLAVIRAAIATGIARRIPPDVS</sequence>
<keyword evidence="4 6" id="KW-0479">Metal-binding</keyword>
<keyword evidence="5" id="KW-0560">Oxidoreductase</keyword>
<dbReference type="EMBL" id="JBHUKY010000022">
    <property type="protein sequence ID" value="MFD2410802.1"/>
    <property type="molecule type" value="Genomic_DNA"/>
</dbReference>
<dbReference type="Proteomes" id="UP001597448">
    <property type="component" value="Unassembled WGS sequence"/>
</dbReference>
<organism evidence="9 10">
    <name type="scientific">Paenibacillus rhizoplanae</name>
    <dbReference type="NCBI Taxonomy" id="1917181"/>
    <lineage>
        <taxon>Bacteria</taxon>
        <taxon>Bacillati</taxon>
        <taxon>Bacillota</taxon>
        <taxon>Bacilli</taxon>
        <taxon>Bacillales</taxon>
        <taxon>Paenibacillaceae</taxon>
        <taxon>Paenibacillus</taxon>
    </lineage>
</organism>
<evidence type="ECO:0000259" key="7">
    <source>
        <dbReference type="SMART" id="SM00919"/>
    </source>
</evidence>
<dbReference type="PANTHER" id="PTHR43237:SF4">
    <property type="entry name" value="NADP-DEPENDENT MALIC ENZYME"/>
    <property type="match status" value="1"/>
</dbReference>